<comment type="subcellular location">
    <subcellularLocation>
        <location evidence="6">Cytoplasm</location>
    </subcellularLocation>
</comment>
<keyword evidence="2 6" id="KW-0698">rRNA processing</keyword>
<dbReference type="NCBIfam" id="TIGR00096">
    <property type="entry name" value="16S rRNA (cytidine(1402)-2'-O)-methyltransferase"/>
    <property type="match status" value="1"/>
</dbReference>
<dbReference type="PIRSF" id="PIRSF005917">
    <property type="entry name" value="MTase_YraL"/>
    <property type="match status" value="1"/>
</dbReference>
<evidence type="ECO:0000256" key="3">
    <source>
        <dbReference type="ARBA" id="ARBA00022603"/>
    </source>
</evidence>
<comment type="function">
    <text evidence="6">Catalyzes the 2'-O-methylation of the ribose of cytidine 1402 (C1402) in 16S rRNA.</text>
</comment>
<dbReference type="InterPro" id="IPR014777">
    <property type="entry name" value="4pyrrole_Mease_sub1"/>
</dbReference>
<dbReference type="InterPro" id="IPR008189">
    <property type="entry name" value="rRNA_ssu_MeTfrase_I"/>
</dbReference>
<dbReference type="Gene3D" id="3.30.950.10">
    <property type="entry name" value="Methyltransferase, Cobalt-precorrin-4 Transmethylase, Domain 2"/>
    <property type="match status" value="1"/>
</dbReference>
<evidence type="ECO:0000313" key="8">
    <source>
        <dbReference type="EMBL" id="ABB37893.1"/>
    </source>
</evidence>
<dbReference type="SUPFAM" id="SSF53790">
    <property type="entry name" value="Tetrapyrrole methylase"/>
    <property type="match status" value="1"/>
</dbReference>
<keyword evidence="3 6" id="KW-0489">Methyltransferase</keyword>
<feature type="domain" description="Tetrapyrrole methylase" evidence="7">
    <location>
        <begin position="8"/>
        <end position="206"/>
    </location>
</feature>
<protein>
    <recommendedName>
        <fullName evidence="6">Ribosomal RNA small subunit methyltransferase I</fullName>
        <ecNumber evidence="6">2.1.1.198</ecNumber>
    </recommendedName>
    <alternativeName>
        <fullName evidence="6">16S rRNA 2'-O-ribose C1402 methyltransferase</fullName>
    </alternativeName>
    <alternativeName>
        <fullName evidence="6">rRNA (cytidine-2'-O-)-methyltransferase RsmI</fullName>
    </alternativeName>
</protein>
<dbReference type="FunFam" id="3.40.1010.10:FF:000007">
    <property type="entry name" value="Ribosomal RNA small subunit methyltransferase I"/>
    <property type="match status" value="1"/>
</dbReference>
<dbReference type="HOGENOM" id="CLU_044779_4_0_7"/>
<reference evidence="8 9" key="1">
    <citation type="journal article" date="2011" name="J. Bacteriol.">
        <title>Complete genome sequence and updated annotation of Desulfovibrio alaskensis G20.</title>
        <authorList>
            <person name="Hauser L.J."/>
            <person name="Land M.L."/>
            <person name="Brown S.D."/>
            <person name="Larimer F."/>
            <person name="Keller K.L."/>
            <person name="Rapp-Giles B.J."/>
            <person name="Price M.N."/>
            <person name="Lin M."/>
            <person name="Bruce D.C."/>
            <person name="Detter J.C."/>
            <person name="Tapia R."/>
            <person name="Han C.S."/>
            <person name="Goodwin L.A."/>
            <person name="Cheng J.F."/>
            <person name="Pitluck S."/>
            <person name="Copeland A."/>
            <person name="Lucas S."/>
            <person name="Nolan M."/>
            <person name="Lapidus A.L."/>
            <person name="Palumbo A.V."/>
            <person name="Wall J.D."/>
        </authorList>
    </citation>
    <scope>NUCLEOTIDE SEQUENCE [LARGE SCALE GENOMIC DNA]</scope>
    <source>
        <strain evidence="9">ATCC BAA 1058 / DSM 17464 / G20</strain>
    </source>
</reference>
<dbReference type="PANTHER" id="PTHR46111">
    <property type="entry name" value="RIBOSOMAL RNA SMALL SUBUNIT METHYLTRANSFERASE I"/>
    <property type="match status" value="1"/>
</dbReference>
<evidence type="ECO:0000256" key="1">
    <source>
        <dbReference type="ARBA" id="ARBA00022490"/>
    </source>
</evidence>
<evidence type="ECO:0000256" key="2">
    <source>
        <dbReference type="ARBA" id="ARBA00022552"/>
    </source>
</evidence>
<keyword evidence="4 6" id="KW-0808">Transferase</keyword>
<evidence type="ECO:0000256" key="6">
    <source>
        <dbReference type="HAMAP-Rule" id="MF_01877"/>
    </source>
</evidence>
<dbReference type="EMBL" id="CP000112">
    <property type="protein sequence ID" value="ABB37893.1"/>
    <property type="molecule type" value="Genomic_DNA"/>
</dbReference>
<keyword evidence="9" id="KW-1185">Reference proteome</keyword>
<dbReference type="HAMAP" id="MF_01877">
    <property type="entry name" value="16SrRNA_methyltr_I"/>
    <property type="match status" value="1"/>
</dbReference>
<sequence length="277" mass="30441">MPSTSPSLWVVATPLGNLGDFSPRAREVLAAADMVLAEDTRRTAGLLRNAGIEARLVSCHDHNEEQRIPEMLEAMRAGSTLALVSDAGTPLFSDPGYRLVRAARKAGLTVSAVPGPSAPLCALAASGIAPQPFTFLGFAPRKQSEQLAFFEQFARTPSTLIFFERKNRLRTTLETAYNALGPRELCVARELTKAHEEFILCRLEEFQTVPDDLLGEITVIVGPPEKEQALDTQALRALIEDEMRLGGKPREVARRTADRAPGWSVKEIYEIMKDLRT</sequence>
<evidence type="ECO:0000259" key="7">
    <source>
        <dbReference type="Pfam" id="PF00590"/>
    </source>
</evidence>
<dbReference type="GO" id="GO:0005737">
    <property type="term" value="C:cytoplasm"/>
    <property type="evidence" value="ECO:0007669"/>
    <property type="project" value="UniProtKB-SubCell"/>
</dbReference>
<dbReference type="CDD" id="cd11648">
    <property type="entry name" value="RsmI"/>
    <property type="match status" value="1"/>
</dbReference>
<dbReference type="AlphaFoldDB" id="Q313K3"/>
<keyword evidence="5 6" id="KW-0949">S-adenosyl-L-methionine</keyword>
<dbReference type="Gene3D" id="3.40.1010.10">
    <property type="entry name" value="Cobalt-precorrin-4 Transmethylase, Domain 1"/>
    <property type="match status" value="1"/>
</dbReference>
<dbReference type="InterPro" id="IPR014776">
    <property type="entry name" value="4pyrrole_Mease_sub2"/>
</dbReference>
<gene>
    <name evidence="6" type="primary">rsmI</name>
    <name evidence="8" type="ordered locus">Dde_1092</name>
</gene>
<comment type="catalytic activity">
    <reaction evidence="6">
        <text>cytidine(1402) in 16S rRNA + S-adenosyl-L-methionine = 2'-O-methylcytidine(1402) in 16S rRNA + S-adenosyl-L-homocysteine + H(+)</text>
        <dbReference type="Rhea" id="RHEA:42924"/>
        <dbReference type="Rhea" id="RHEA-COMP:10285"/>
        <dbReference type="Rhea" id="RHEA-COMP:10286"/>
        <dbReference type="ChEBI" id="CHEBI:15378"/>
        <dbReference type="ChEBI" id="CHEBI:57856"/>
        <dbReference type="ChEBI" id="CHEBI:59789"/>
        <dbReference type="ChEBI" id="CHEBI:74495"/>
        <dbReference type="ChEBI" id="CHEBI:82748"/>
        <dbReference type="EC" id="2.1.1.198"/>
    </reaction>
</comment>
<evidence type="ECO:0000256" key="4">
    <source>
        <dbReference type="ARBA" id="ARBA00022679"/>
    </source>
</evidence>
<proteinExistence type="inferred from homology"/>
<dbReference type="RefSeq" id="WP_011367123.1">
    <property type="nucleotide sequence ID" value="NC_007519.1"/>
</dbReference>
<dbReference type="Proteomes" id="UP000002710">
    <property type="component" value="Chromosome"/>
</dbReference>
<dbReference type="InterPro" id="IPR000878">
    <property type="entry name" value="4pyrrol_Mease"/>
</dbReference>
<organism evidence="8 9">
    <name type="scientific">Oleidesulfovibrio alaskensis (strain ATCC BAA-1058 / DSM 17464 / G20)</name>
    <name type="common">Desulfovibrio alaskensis</name>
    <dbReference type="NCBI Taxonomy" id="207559"/>
    <lineage>
        <taxon>Bacteria</taxon>
        <taxon>Pseudomonadati</taxon>
        <taxon>Thermodesulfobacteriota</taxon>
        <taxon>Desulfovibrionia</taxon>
        <taxon>Desulfovibrionales</taxon>
        <taxon>Desulfovibrionaceae</taxon>
        <taxon>Oleidesulfovibrio</taxon>
    </lineage>
</organism>
<evidence type="ECO:0000313" key="9">
    <source>
        <dbReference type="Proteomes" id="UP000002710"/>
    </source>
</evidence>
<dbReference type="PANTHER" id="PTHR46111:SF1">
    <property type="entry name" value="RIBOSOMAL RNA SMALL SUBUNIT METHYLTRANSFERASE I"/>
    <property type="match status" value="1"/>
</dbReference>
<dbReference type="STRING" id="207559.Dde_1092"/>
<dbReference type="eggNOG" id="COG0313">
    <property type="taxonomic scope" value="Bacteria"/>
</dbReference>
<keyword evidence="1 6" id="KW-0963">Cytoplasm</keyword>
<name>Q313K3_OLEA2</name>
<dbReference type="EC" id="2.1.1.198" evidence="6"/>
<evidence type="ECO:0000256" key="5">
    <source>
        <dbReference type="ARBA" id="ARBA00022691"/>
    </source>
</evidence>
<dbReference type="GO" id="GO:0070677">
    <property type="term" value="F:rRNA (cytosine-2'-O-)-methyltransferase activity"/>
    <property type="evidence" value="ECO:0007669"/>
    <property type="project" value="UniProtKB-UniRule"/>
</dbReference>
<dbReference type="KEGG" id="dde:Dde_1092"/>
<comment type="similarity">
    <text evidence="6">Belongs to the methyltransferase superfamily. RsmI family.</text>
</comment>
<accession>Q313K3</accession>
<dbReference type="InterPro" id="IPR035996">
    <property type="entry name" value="4pyrrol_Methylase_sf"/>
</dbReference>
<dbReference type="Pfam" id="PF00590">
    <property type="entry name" value="TP_methylase"/>
    <property type="match status" value="1"/>
</dbReference>